<organism evidence="5 6">
    <name type="scientific">Potamilus streckersoni</name>
    <dbReference type="NCBI Taxonomy" id="2493646"/>
    <lineage>
        <taxon>Eukaryota</taxon>
        <taxon>Metazoa</taxon>
        <taxon>Spiralia</taxon>
        <taxon>Lophotrochozoa</taxon>
        <taxon>Mollusca</taxon>
        <taxon>Bivalvia</taxon>
        <taxon>Autobranchia</taxon>
        <taxon>Heteroconchia</taxon>
        <taxon>Palaeoheterodonta</taxon>
        <taxon>Unionida</taxon>
        <taxon>Unionoidea</taxon>
        <taxon>Unionidae</taxon>
        <taxon>Ambleminae</taxon>
        <taxon>Lampsilini</taxon>
        <taxon>Potamilus</taxon>
    </lineage>
</organism>
<sequence length="299" mass="33693">MLNLSGFIIYGMLLSSVVMVTRAGNHLFNDTCQTVLIKGNATKMTAEVSCSKYVKVFDPKHQNGIFVLDKDTHKWTGEIFACLCSCQLPVALENGQIMSKNRSIIFHGETLDYSCNDGYEKNDRKIGCYDGLLMAVSDYFDKQHINISFRQKSIPESFARDEVFHLVVNKAQNLSVSETEVRSKQKVFDSHAENDTLLFYYMFIGPDYAQGFIDVEMGRKVLCTKIPASRTRNLIEIIIPLVIIVILVIASLAVALYIIKKRRLQASEGAKPKNQLEADIKEGEKQPMQKSEENGEDEG</sequence>
<reference evidence="5" key="1">
    <citation type="journal article" date="2021" name="Genome Biol. Evol.">
        <title>A High-Quality Reference Genome for a Parasitic Bivalve with Doubly Uniparental Inheritance (Bivalvia: Unionida).</title>
        <authorList>
            <person name="Smith C.H."/>
        </authorList>
    </citation>
    <scope>NUCLEOTIDE SEQUENCE</scope>
    <source>
        <strain evidence="5">CHS0354</strain>
    </source>
</reference>
<evidence type="ECO:0000256" key="1">
    <source>
        <dbReference type="ARBA" id="ARBA00023157"/>
    </source>
</evidence>
<reference evidence="5" key="3">
    <citation type="submission" date="2023-05" db="EMBL/GenBank/DDBJ databases">
        <authorList>
            <person name="Smith C.H."/>
        </authorList>
    </citation>
    <scope>NUCLEOTIDE SEQUENCE</scope>
    <source>
        <strain evidence="5">CHS0354</strain>
        <tissue evidence="5">Mantle</tissue>
    </source>
</reference>
<comment type="caution">
    <text evidence="5">The sequence shown here is derived from an EMBL/GenBank/DDBJ whole genome shotgun (WGS) entry which is preliminary data.</text>
</comment>
<feature type="signal peptide" evidence="4">
    <location>
        <begin position="1"/>
        <end position="23"/>
    </location>
</feature>
<dbReference type="EMBL" id="JAEAOA010000557">
    <property type="protein sequence ID" value="KAK3577278.1"/>
    <property type="molecule type" value="Genomic_DNA"/>
</dbReference>
<keyword evidence="4" id="KW-0732">Signal</keyword>
<dbReference type="AlphaFoldDB" id="A0AAE0RPS2"/>
<keyword evidence="3" id="KW-0812">Transmembrane</keyword>
<dbReference type="SUPFAM" id="SSF57535">
    <property type="entry name" value="Complement control module/SCR domain"/>
    <property type="match status" value="1"/>
</dbReference>
<keyword evidence="1" id="KW-1015">Disulfide bond</keyword>
<keyword evidence="3" id="KW-0472">Membrane</keyword>
<evidence type="ECO:0000313" key="5">
    <source>
        <dbReference type="EMBL" id="KAK3577278.1"/>
    </source>
</evidence>
<accession>A0AAE0RPS2</accession>
<keyword evidence="6" id="KW-1185">Reference proteome</keyword>
<dbReference type="InterPro" id="IPR035976">
    <property type="entry name" value="Sushi/SCR/CCP_sf"/>
</dbReference>
<name>A0AAE0RPS2_9BIVA</name>
<proteinExistence type="predicted"/>
<evidence type="ECO:0000256" key="2">
    <source>
        <dbReference type="SAM" id="MobiDB-lite"/>
    </source>
</evidence>
<feature type="region of interest" description="Disordered" evidence="2">
    <location>
        <begin position="267"/>
        <end position="299"/>
    </location>
</feature>
<evidence type="ECO:0000313" key="6">
    <source>
        <dbReference type="Proteomes" id="UP001195483"/>
    </source>
</evidence>
<dbReference type="Proteomes" id="UP001195483">
    <property type="component" value="Unassembled WGS sequence"/>
</dbReference>
<feature type="compositionally biased region" description="Basic and acidic residues" evidence="2">
    <location>
        <begin position="270"/>
        <end position="293"/>
    </location>
</feature>
<dbReference type="CDD" id="cd00033">
    <property type="entry name" value="CCP"/>
    <property type="match status" value="1"/>
</dbReference>
<gene>
    <name evidence="5" type="ORF">CHS0354_008371</name>
</gene>
<dbReference type="Gene3D" id="2.10.70.10">
    <property type="entry name" value="Complement Module, domain 1"/>
    <property type="match status" value="1"/>
</dbReference>
<evidence type="ECO:0000256" key="4">
    <source>
        <dbReference type="SAM" id="SignalP"/>
    </source>
</evidence>
<keyword evidence="3" id="KW-1133">Transmembrane helix</keyword>
<feature type="chain" id="PRO_5041937001" evidence="4">
    <location>
        <begin position="24"/>
        <end position="299"/>
    </location>
</feature>
<reference evidence="5" key="2">
    <citation type="journal article" date="2021" name="Genome Biol. Evol.">
        <title>Developing a high-quality reference genome for a parasitic bivalve with doubly uniparental inheritance (Bivalvia: Unionida).</title>
        <authorList>
            <person name="Smith C.H."/>
        </authorList>
    </citation>
    <scope>NUCLEOTIDE SEQUENCE</scope>
    <source>
        <strain evidence="5">CHS0354</strain>
        <tissue evidence="5">Mantle</tissue>
    </source>
</reference>
<feature type="transmembrane region" description="Helical" evidence="3">
    <location>
        <begin position="237"/>
        <end position="259"/>
    </location>
</feature>
<evidence type="ECO:0000256" key="3">
    <source>
        <dbReference type="SAM" id="Phobius"/>
    </source>
</evidence>
<protein>
    <submittedName>
        <fullName evidence="5">Uncharacterized protein</fullName>
    </submittedName>
</protein>
<dbReference type="InterPro" id="IPR000436">
    <property type="entry name" value="Sushi_SCR_CCP_dom"/>
</dbReference>